<gene>
    <name evidence="1" type="ORF">Lade_1739</name>
    <name evidence="2" type="ORF">NCTC12735_01250</name>
</gene>
<protein>
    <recommendedName>
        <fullName evidence="5">Tfp pilus assembly protein PilX</fullName>
    </recommendedName>
</protein>
<dbReference type="RefSeq" id="WP_058462813.1">
    <property type="nucleotide sequence ID" value="NZ_CAAAHS010000011.1"/>
</dbReference>
<evidence type="ECO:0000313" key="3">
    <source>
        <dbReference type="Proteomes" id="UP000054859"/>
    </source>
</evidence>
<dbReference type="Proteomes" id="UP000054859">
    <property type="component" value="Unassembled WGS sequence"/>
</dbReference>
<keyword evidence="3" id="KW-1185">Reference proteome</keyword>
<dbReference type="EMBL" id="LNKA01000016">
    <property type="protein sequence ID" value="KTC64932.1"/>
    <property type="molecule type" value="Genomic_DNA"/>
</dbReference>
<geneLocation type="plasmid" evidence="2 4">
    <name>19</name>
</geneLocation>
<dbReference type="KEGG" id="ladl:NCTC12735_01250"/>
<evidence type="ECO:0000313" key="2">
    <source>
        <dbReference type="EMBL" id="VEH85615.1"/>
    </source>
</evidence>
<dbReference type="EMBL" id="LR134428">
    <property type="protein sequence ID" value="VEH85615.1"/>
    <property type="molecule type" value="Genomic_DNA"/>
</dbReference>
<evidence type="ECO:0000313" key="4">
    <source>
        <dbReference type="Proteomes" id="UP000281170"/>
    </source>
</evidence>
<organism evidence="1 3">
    <name type="scientific">Legionella adelaidensis</name>
    <dbReference type="NCBI Taxonomy" id="45056"/>
    <lineage>
        <taxon>Bacteria</taxon>
        <taxon>Pseudomonadati</taxon>
        <taxon>Pseudomonadota</taxon>
        <taxon>Gammaproteobacteria</taxon>
        <taxon>Legionellales</taxon>
        <taxon>Legionellaceae</taxon>
        <taxon>Legionella</taxon>
    </lineage>
</organism>
<evidence type="ECO:0008006" key="5">
    <source>
        <dbReference type="Google" id="ProtNLM"/>
    </source>
</evidence>
<dbReference type="AlphaFoldDB" id="A0A0W0R1F3"/>
<dbReference type="Proteomes" id="UP000281170">
    <property type="component" value="Plasmid 19"/>
</dbReference>
<sequence>MNNKRGFVLLICIVLIFSIATFTLASLQNIFLFTKTINQIDRDNENFYYLEAKTLQLIAAFKKKNLCYSNLINPNTIFSELENRPCKMGKVNYLFTDLGVVPCLQMKVNGRVNGTHHWLITSTNYQSFLQIRFATSVPNSVCMEPHRKLITTNILSWRFITQLPEIRLNKQHENVVDL</sequence>
<dbReference type="STRING" id="45056.Lade_1739"/>
<evidence type="ECO:0000313" key="1">
    <source>
        <dbReference type="EMBL" id="KTC64932.1"/>
    </source>
</evidence>
<reference evidence="2 4" key="2">
    <citation type="submission" date="2018-12" db="EMBL/GenBank/DDBJ databases">
        <authorList>
            <consortium name="Pathogen Informatics"/>
        </authorList>
    </citation>
    <scope>NUCLEOTIDE SEQUENCE [LARGE SCALE GENOMIC DNA]</scope>
    <source>
        <strain evidence="2 4">NCTC12735</strain>
        <plasmid evidence="4">19</plasmid>
    </source>
</reference>
<accession>A0A0W0R1F3</accession>
<name>A0A0W0R1F3_9GAMM</name>
<dbReference type="OrthoDB" id="5652060at2"/>
<reference evidence="1 3" key="1">
    <citation type="submission" date="2015-11" db="EMBL/GenBank/DDBJ databases">
        <title>Identification of large and diverse effector repertoires of 38 Legionella species.</title>
        <authorList>
            <person name="Burstein D."/>
            <person name="Amaro F."/>
            <person name="Zusman T."/>
            <person name="Lifshitz Z."/>
            <person name="Cohen O."/>
            <person name="Gilbert J.A."/>
            <person name="Pupko T."/>
            <person name="Shuman H.A."/>
            <person name="Segal G."/>
        </authorList>
    </citation>
    <scope>NUCLEOTIDE SEQUENCE [LARGE SCALE GENOMIC DNA]</scope>
    <source>
        <strain evidence="1 3">1762-AUS-E</strain>
    </source>
</reference>
<proteinExistence type="predicted"/>
<keyword evidence="2" id="KW-0614">Plasmid</keyword>
<dbReference type="PATRIC" id="fig|45056.6.peg.1795"/>